<keyword evidence="2" id="KW-0285">Flavoprotein</keyword>
<dbReference type="PANTHER" id="PTHR43104">
    <property type="entry name" value="L-2-HYDROXYGLUTARATE DEHYDROGENASE, MITOCHONDRIAL"/>
    <property type="match status" value="1"/>
</dbReference>
<keyword evidence="4" id="KW-0560">Oxidoreductase</keyword>
<accession>A0ABU4ZG22</accession>
<dbReference type="InterPro" id="IPR036188">
    <property type="entry name" value="FAD/NAD-bd_sf"/>
</dbReference>
<evidence type="ECO:0000259" key="6">
    <source>
        <dbReference type="Pfam" id="PF01266"/>
    </source>
</evidence>
<dbReference type="Pfam" id="PF01266">
    <property type="entry name" value="DAO"/>
    <property type="match status" value="1"/>
</dbReference>
<name>A0ABU4ZG22_9HYPH</name>
<dbReference type="EMBL" id="JAVIJF010000002">
    <property type="protein sequence ID" value="MDX8523602.1"/>
    <property type="molecule type" value="Genomic_DNA"/>
</dbReference>
<keyword evidence="8" id="KW-1185">Reference proteome</keyword>
<dbReference type="PANTHER" id="PTHR43104:SF4">
    <property type="entry name" value="L-2-HYDROXYGLUTARATE DEHYDROGENASE, MITOCHONDRIAL"/>
    <property type="match status" value="1"/>
</dbReference>
<dbReference type="RefSeq" id="WP_320231304.1">
    <property type="nucleotide sequence ID" value="NZ_JAVIJF010000002.1"/>
</dbReference>
<evidence type="ECO:0000256" key="4">
    <source>
        <dbReference type="ARBA" id="ARBA00023002"/>
    </source>
</evidence>
<gene>
    <name evidence="7" type="ORF">RFM68_03705</name>
</gene>
<evidence type="ECO:0000256" key="5">
    <source>
        <dbReference type="ARBA" id="ARBA00037941"/>
    </source>
</evidence>
<evidence type="ECO:0000256" key="3">
    <source>
        <dbReference type="ARBA" id="ARBA00022827"/>
    </source>
</evidence>
<protein>
    <submittedName>
        <fullName evidence="7">NAD(P)/FAD-dependent oxidoreductase</fullName>
    </submittedName>
</protein>
<evidence type="ECO:0000256" key="2">
    <source>
        <dbReference type="ARBA" id="ARBA00022630"/>
    </source>
</evidence>
<dbReference type="Gene3D" id="3.50.50.60">
    <property type="entry name" value="FAD/NAD(P)-binding domain"/>
    <property type="match status" value="1"/>
</dbReference>
<evidence type="ECO:0000313" key="7">
    <source>
        <dbReference type="EMBL" id="MDX8523602.1"/>
    </source>
</evidence>
<dbReference type="SUPFAM" id="SSF51905">
    <property type="entry name" value="FAD/NAD(P)-binding domain"/>
    <property type="match status" value="1"/>
</dbReference>
<sequence>MEQVDCIVAGAGVIGLAIARALAARGLETLILEAADAIGTETSSRNSEVIHAGIYYPQGSLKARLSVAGRDMLYRYCTDRSIPHRRCGKLIVATDEAQEPVLATIRANAAACGVDDLRSLSATAAQVLEPALHCTAALLSPSTGIVDSHGLMIALLGDAEANGAMLSLNTRIVAGRVETARIVLQTIDTESGQQFEIATSRLINAAGLGAVALAGSLEGFGRPFLPTLRYAKGNYFSVAGRAPFSRLVYPVPEPGGLGVHLTLDLGGTARFGPDVEWTDTIDYRVDPARGDRFYAAIRKYWPDLADDSLLAAYSGIRPKLSGPGDANSDFVIQDAATHGVDSLVNLFGIESPGLTSSLAIADHVARILTSKITRGGGHATSDDRP</sequence>
<evidence type="ECO:0000313" key="8">
    <source>
        <dbReference type="Proteomes" id="UP001276840"/>
    </source>
</evidence>
<comment type="similarity">
    <text evidence="5">Belongs to the L2HGDH family.</text>
</comment>
<dbReference type="Proteomes" id="UP001276840">
    <property type="component" value="Unassembled WGS sequence"/>
</dbReference>
<comment type="caution">
    <text evidence="7">The sequence shown here is derived from an EMBL/GenBank/DDBJ whole genome shotgun (WGS) entry which is preliminary data.</text>
</comment>
<evidence type="ECO:0000256" key="1">
    <source>
        <dbReference type="ARBA" id="ARBA00001974"/>
    </source>
</evidence>
<keyword evidence="3" id="KW-0274">FAD</keyword>
<comment type="cofactor">
    <cofactor evidence="1">
        <name>FAD</name>
        <dbReference type="ChEBI" id="CHEBI:57692"/>
    </cofactor>
</comment>
<organism evidence="7 8">
    <name type="scientific">Mesorhizobium montanum</name>
    <dbReference type="NCBI Taxonomy" id="3072323"/>
    <lineage>
        <taxon>Bacteria</taxon>
        <taxon>Pseudomonadati</taxon>
        <taxon>Pseudomonadota</taxon>
        <taxon>Alphaproteobacteria</taxon>
        <taxon>Hyphomicrobiales</taxon>
        <taxon>Phyllobacteriaceae</taxon>
        <taxon>Mesorhizobium</taxon>
    </lineage>
</organism>
<proteinExistence type="inferred from homology"/>
<feature type="domain" description="FAD dependent oxidoreductase" evidence="6">
    <location>
        <begin position="5"/>
        <end position="366"/>
    </location>
</feature>
<dbReference type="SUPFAM" id="SSF54373">
    <property type="entry name" value="FAD-linked reductases, C-terminal domain"/>
    <property type="match status" value="1"/>
</dbReference>
<dbReference type="Gene3D" id="3.30.9.10">
    <property type="entry name" value="D-Amino Acid Oxidase, subunit A, domain 2"/>
    <property type="match status" value="1"/>
</dbReference>
<reference evidence="7 8" key="1">
    <citation type="submission" date="2023-08" db="EMBL/GenBank/DDBJ databases">
        <title>Implementing the SeqCode for naming new Mesorhizobium species isolated from Vachellia karroo root nodules.</title>
        <authorList>
            <person name="Van Lill M."/>
        </authorList>
    </citation>
    <scope>NUCLEOTIDE SEQUENCE [LARGE SCALE GENOMIC DNA]</scope>
    <source>
        <strain evidence="7 8">MSK 1335</strain>
    </source>
</reference>
<dbReference type="InterPro" id="IPR006076">
    <property type="entry name" value="FAD-dep_OxRdtase"/>
</dbReference>